<keyword evidence="4" id="KW-1185">Reference proteome</keyword>
<dbReference type="PANTHER" id="PTHR11188:SF176">
    <property type="entry name" value="ARRESTIN DOMAIN-CONTAINING PROTEIN 1"/>
    <property type="match status" value="1"/>
</dbReference>
<reference evidence="3" key="1">
    <citation type="submission" date="2020-11" db="EMBL/GenBank/DDBJ databases">
        <authorList>
            <person name="Tran Van P."/>
        </authorList>
    </citation>
    <scope>NUCLEOTIDE SEQUENCE</scope>
</reference>
<dbReference type="InterPro" id="IPR014756">
    <property type="entry name" value="Ig_E-set"/>
</dbReference>
<dbReference type="EMBL" id="OC854677">
    <property type="protein sequence ID" value="CAD7620009.1"/>
    <property type="molecule type" value="Genomic_DNA"/>
</dbReference>
<evidence type="ECO:0000313" key="3">
    <source>
        <dbReference type="EMBL" id="CAD7620009.1"/>
    </source>
</evidence>
<protein>
    <recommendedName>
        <fullName evidence="2">Arrestin C-terminal-like domain-containing protein</fullName>
    </recommendedName>
</protein>
<dbReference type="GO" id="GO:0015031">
    <property type="term" value="P:protein transport"/>
    <property type="evidence" value="ECO:0007669"/>
    <property type="project" value="TreeGrafter"/>
</dbReference>
<gene>
    <name evidence="3" type="ORF">OSB1V03_LOCUS505</name>
</gene>
<dbReference type="Proteomes" id="UP000759131">
    <property type="component" value="Unassembled WGS sequence"/>
</dbReference>
<dbReference type="SMART" id="SM01017">
    <property type="entry name" value="Arrestin_C"/>
    <property type="match status" value="1"/>
</dbReference>
<accession>A0A7R9KBM7</accession>
<sequence>MNSQLNGNKFVYRNGEQIGGICVIAFNGELDLKHVKLRLRGEAEVKWSKTKWVTSANDRQSRIITYHQILNFLTQDFDVTQTAKATKVERGVHRIAFVFHIPEDVPNSFKGNFGQIHYWIEAQIEKSLLSWNHETQTKFYLCSPLKAVNNAPIVYRRLRDYCCCFIKRGSIDVEMSINENSFNGGDSIAVSYDITNGRNFAIKMRATLVEKHIFKAHNNQKDSTEKHISTEVPFIEAGKQSTGVIRVPIPANARPSTKCPLIEAKYFVNIFIDDKSSGLEFNFPVIPFL</sequence>
<organism evidence="3">
    <name type="scientific">Medioppia subpectinata</name>
    <dbReference type="NCBI Taxonomy" id="1979941"/>
    <lineage>
        <taxon>Eukaryota</taxon>
        <taxon>Metazoa</taxon>
        <taxon>Ecdysozoa</taxon>
        <taxon>Arthropoda</taxon>
        <taxon>Chelicerata</taxon>
        <taxon>Arachnida</taxon>
        <taxon>Acari</taxon>
        <taxon>Acariformes</taxon>
        <taxon>Sarcoptiformes</taxon>
        <taxon>Oribatida</taxon>
        <taxon>Brachypylina</taxon>
        <taxon>Oppioidea</taxon>
        <taxon>Oppiidae</taxon>
        <taxon>Medioppia</taxon>
    </lineage>
</organism>
<evidence type="ECO:0000256" key="1">
    <source>
        <dbReference type="ARBA" id="ARBA00005298"/>
    </source>
</evidence>
<dbReference type="InterPro" id="IPR014752">
    <property type="entry name" value="Arrestin-like_C"/>
</dbReference>
<evidence type="ECO:0000259" key="2">
    <source>
        <dbReference type="SMART" id="SM01017"/>
    </source>
</evidence>
<dbReference type="SUPFAM" id="SSF81296">
    <property type="entry name" value="E set domains"/>
    <property type="match status" value="2"/>
</dbReference>
<dbReference type="EMBL" id="CAJPIZ010000102">
    <property type="protein sequence ID" value="CAG2100439.1"/>
    <property type="molecule type" value="Genomic_DNA"/>
</dbReference>
<dbReference type="AlphaFoldDB" id="A0A7R9KBM7"/>
<name>A0A7R9KBM7_9ACAR</name>
<dbReference type="InterPro" id="IPR011022">
    <property type="entry name" value="Arrestin_C-like"/>
</dbReference>
<dbReference type="InterPro" id="IPR050357">
    <property type="entry name" value="Arrestin_domain-protein"/>
</dbReference>
<comment type="similarity">
    <text evidence="1">Belongs to the arrestin family.</text>
</comment>
<evidence type="ECO:0000313" key="4">
    <source>
        <dbReference type="Proteomes" id="UP000759131"/>
    </source>
</evidence>
<feature type="domain" description="Arrestin C-terminal-like" evidence="2">
    <location>
        <begin position="167"/>
        <end position="288"/>
    </location>
</feature>
<dbReference type="Pfam" id="PF00339">
    <property type="entry name" value="Arrestin_N"/>
    <property type="match status" value="1"/>
</dbReference>
<dbReference type="InterPro" id="IPR011021">
    <property type="entry name" value="Arrestin-like_N"/>
</dbReference>
<dbReference type="OrthoDB" id="2333384at2759"/>
<proteinExistence type="inferred from homology"/>
<dbReference type="GO" id="GO:0005737">
    <property type="term" value="C:cytoplasm"/>
    <property type="evidence" value="ECO:0007669"/>
    <property type="project" value="TreeGrafter"/>
</dbReference>
<dbReference type="Pfam" id="PF02752">
    <property type="entry name" value="Arrestin_C"/>
    <property type="match status" value="1"/>
</dbReference>
<dbReference type="PANTHER" id="PTHR11188">
    <property type="entry name" value="ARRESTIN DOMAIN CONTAINING PROTEIN"/>
    <property type="match status" value="1"/>
</dbReference>
<dbReference type="Gene3D" id="2.60.40.640">
    <property type="match status" value="2"/>
</dbReference>